<dbReference type="EMBL" id="JWJG01000028">
    <property type="protein sequence ID" value="KIF81626.1"/>
    <property type="molecule type" value="Genomic_DNA"/>
</dbReference>
<dbReference type="PANTHER" id="PTHR30329:SF21">
    <property type="entry name" value="LIPOPROTEIN YIAD-RELATED"/>
    <property type="match status" value="1"/>
</dbReference>
<evidence type="ECO:0000259" key="3">
    <source>
        <dbReference type="PROSITE" id="PS51123"/>
    </source>
</evidence>
<dbReference type="Proteomes" id="UP000031572">
    <property type="component" value="Unassembled WGS sequence"/>
</dbReference>
<feature type="chain" id="PRO_5002163281" description="OmpA-like domain-containing protein" evidence="2">
    <location>
        <begin position="23"/>
        <end position="230"/>
    </location>
</feature>
<dbReference type="STRING" id="709839.TSA66_13780"/>
<dbReference type="CDD" id="cd07185">
    <property type="entry name" value="OmpA_C-like"/>
    <property type="match status" value="1"/>
</dbReference>
<gene>
    <name evidence="4" type="ORF">TSA66_13780</name>
</gene>
<feature type="domain" description="OmpA-like" evidence="3">
    <location>
        <begin position="114"/>
        <end position="230"/>
    </location>
</feature>
<protein>
    <recommendedName>
        <fullName evidence="3">OmpA-like domain-containing protein</fullName>
    </recommendedName>
</protein>
<dbReference type="PANTHER" id="PTHR30329">
    <property type="entry name" value="STATOR ELEMENT OF FLAGELLAR MOTOR COMPLEX"/>
    <property type="match status" value="1"/>
</dbReference>
<dbReference type="Gene3D" id="3.30.1330.60">
    <property type="entry name" value="OmpA-like domain"/>
    <property type="match status" value="1"/>
</dbReference>
<dbReference type="Pfam" id="PF00691">
    <property type="entry name" value="OmpA"/>
    <property type="match status" value="1"/>
</dbReference>
<evidence type="ECO:0000313" key="5">
    <source>
        <dbReference type="Proteomes" id="UP000031572"/>
    </source>
</evidence>
<keyword evidence="5" id="KW-1185">Reference proteome</keyword>
<evidence type="ECO:0000256" key="2">
    <source>
        <dbReference type="SAM" id="SignalP"/>
    </source>
</evidence>
<organism evidence="4 5">
    <name type="scientific">Noviherbaspirillum autotrophicum</name>
    <dbReference type="NCBI Taxonomy" id="709839"/>
    <lineage>
        <taxon>Bacteria</taxon>
        <taxon>Pseudomonadati</taxon>
        <taxon>Pseudomonadota</taxon>
        <taxon>Betaproteobacteria</taxon>
        <taxon>Burkholderiales</taxon>
        <taxon>Oxalobacteraceae</taxon>
        <taxon>Noviherbaspirillum</taxon>
    </lineage>
</organism>
<evidence type="ECO:0000256" key="1">
    <source>
        <dbReference type="PROSITE-ProRule" id="PRU00473"/>
    </source>
</evidence>
<feature type="signal peptide" evidence="2">
    <location>
        <begin position="1"/>
        <end position="22"/>
    </location>
</feature>
<dbReference type="RefSeq" id="WP_040040447.1">
    <property type="nucleotide sequence ID" value="NZ_JWJG01000028.1"/>
</dbReference>
<dbReference type="GO" id="GO:0016020">
    <property type="term" value="C:membrane"/>
    <property type="evidence" value="ECO:0007669"/>
    <property type="project" value="UniProtKB-UniRule"/>
</dbReference>
<name>A0A0C2BUA6_9BURK</name>
<dbReference type="InterPro" id="IPR050330">
    <property type="entry name" value="Bact_OuterMem_StrucFunc"/>
</dbReference>
<dbReference type="OrthoDB" id="8526422at2"/>
<proteinExistence type="predicted"/>
<dbReference type="PROSITE" id="PS51123">
    <property type="entry name" value="OMPA_2"/>
    <property type="match status" value="1"/>
</dbReference>
<accession>A0A0C2BUA6</accession>
<dbReference type="PROSITE" id="PS51257">
    <property type="entry name" value="PROKAR_LIPOPROTEIN"/>
    <property type="match status" value="1"/>
</dbReference>
<dbReference type="SUPFAM" id="SSF103088">
    <property type="entry name" value="OmpA-like"/>
    <property type="match status" value="1"/>
</dbReference>
<keyword evidence="2" id="KW-0732">Signal</keyword>
<dbReference type="AlphaFoldDB" id="A0A0C2BUA6"/>
<sequence>MKTFLVSVLGLICATVSTTLLTASCSLPAFRFGAQQTMPALPRQPGHALRIAQLDFGRQASYGLCTDPACPRVTPKTMASSEPGWSVATKPAMLPSDHSTMPPAPASTPVVPAATSPSQGARLLLQFSSGASTLDAKARLALDRMLPAARQARKITIQGRTDNVGPTQANRTIALARALQVRDYLRRRMKNANAVIAIDAKGSCCFLSNNDTPQGRQANRRVEVVFTYQG</sequence>
<keyword evidence="1" id="KW-0472">Membrane</keyword>
<reference evidence="4 5" key="1">
    <citation type="submission" date="2014-12" db="EMBL/GenBank/DDBJ databases">
        <title>Denitrispirillum autotrophicum gen. nov., sp. nov., Denitrifying, Facultatively Autotrophic Bacteria Isolated from Rice Paddy Soil.</title>
        <authorList>
            <person name="Ishii S."/>
            <person name="Ashida N."/>
            <person name="Ohno H."/>
            <person name="Otsuka S."/>
            <person name="Yokota A."/>
            <person name="Senoo K."/>
        </authorList>
    </citation>
    <scope>NUCLEOTIDE SEQUENCE [LARGE SCALE GENOMIC DNA]</scope>
    <source>
        <strain evidence="4 5">TSA66</strain>
    </source>
</reference>
<comment type="caution">
    <text evidence="4">The sequence shown here is derived from an EMBL/GenBank/DDBJ whole genome shotgun (WGS) entry which is preliminary data.</text>
</comment>
<dbReference type="InterPro" id="IPR006665">
    <property type="entry name" value="OmpA-like"/>
</dbReference>
<dbReference type="InterPro" id="IPR036737">
    <property type="entry name" value="OmpA-like_sf"/>
</dbReference>
<evidence type="ECO:0000313" key="4">
    <source>
        <dbReference type="EMBL" id="KIF81626.1"/>
    </source>
</evidence>